<gene>
    <name evidence="1" type="ORF">AYBTSS11_LOCUS13136</name>
</gene>
<sequence length="107" mass="11641">MVGALKGELAATAVNAPMVPSENIDKSEDIFPEVQVMVNISCITGYDTEDKSTTCLQNATMHSYQHCLVHSASEPSDSGFIKGAVSSYIHQQEITADLRWTQKFGFA</sequence>
<proteinExistence type="predicted"/>
<dbReference type="Proteomes" id="UP001189624">
    <property type="component" value="Chromosome 4"/>
</dbReference>
<accession>A0AA86SGB3</accession>
<evidence type="ECO:0000313" key="2">
    <source>
        <dbReference type="Proteomes" id="UP001189624"/>
    </source>
</evidence>
<name>A0AA86SGB3_9FABA</name>
<organism evidence="1 2">
    <name type="scientific">Sphenostylis stenocarpa</name>
    <dbReference type="NCBI Taxonomy" id="92480"/>
    <lineage>
        <taxon>Eukaryota</taxon>
        <taxon>Viridiplantae</taxon>
        <taxon>Streptophyta</taxon>
        <taxon>Embryophyta</taxon>
        <taxon>Tracheophyta</taxon>
        <taxon>Spermatophyta</taxon>
        <taxon>Magnoliopsida</taxon>
        <taxon>eudicotyledons</taxon>
        <taxon>Gunneridae</taxon>
        <taxon>Pentapetalae</taxon>
        <taxon>rosids</taxon>
        <taxon>fabids</taxon>
        <taxon>Fabales</taxon>
        <taxon>Fabaceae</taxon>
        <taxon>Papilionoideae</taxon>
        <taxon>50 kb inversion clade</taxon>
        <taxon>NPAAA clade</taxon>
        <taxon>indigoferoid/millettioid clade</taxon>
        <taxon>Phaseoleae</taxon>
        <taxon>Sphenostylis</taxon>
    </lineage>
</organism>
<reference evidence="1" key="1">
    <citation type="submission" date="2023-10" db="EMBL/GenBank/DDBJ databases">
        <authorList>
            <person name="Domelevo Entfellner J.-B."/>
        </authorList>
    </citation>
    <scope>NUCLEOTIDE SEQUENCE</scope>
</reference>
<evidence type="ECO:0000313" key="1">
    <source>
        <dbReference type="EMBL" id="CAJ1948338.1"/>
    </source>
</evidence>
<keyword evidence="2" id="KW-1185">Reference proteome</keyword>
<dbReference type="EMBL" id="OY731401">
    <property type="protein sequence ID" value="CAJ1948338.1"/>
    <property type="molecule type" value="Genomic_DNA"/>
</dbReference>
<dbReference type="AlphaFoldDB" id="A0AA86SGB3"/>
<protein>
    <submittedName>
        <fullName evidence="1">Uncharacterized protein</fullName>
    </submittedName>
</protein>
<dbReference type="Gramene" id="rna-AYBTSS11_LOCUS13136">
    <property type="protein sequence ID" value="CAJ1948338.1"/>
    <property type="gene ID" value="gene-AYBTSS11_LOCUS13136"/>
</dbReference>